<reference evidence="3 4" key="1">
    <citation type="submission" date="2014-03" db="EMBL/GenBank/DDBJ databases">
        <title>Genomics of Bifidobacteria.</title>
        <authorList>
            <person name="Ventura M."/>
            <person name="Milani C."/>
            <person name="Lugli G.A."/>
        </authorList>
    </citation>
    <scope>NUCLEOTIDE SEQUENCE [LARGE SCALE GENOMIC DNA]</scope>
    <source>
        <strain evidence="3 4">LMG 10738</strain>
    </source>
</reference>
<dbReference type="RefSeq" id="WP_051920811.1">
    <property type="nucleotide sequence ID" value="NZ_JGYV01000006.1"/>
</dbReference>
<dbReference type="EMBL" id="JGYV01000006">
    <property type="protein sequence ID" value="KFI63899.1"/>
    <property type="molecule type" value="Genomic_DNA"/>
</dbReference>
<dbReference type="OrthoDB" id="3238340at2"/>
<sequence>MSGENNDGSANDVHLGPFSYDVPDSAQEAFDQATGALRLMNPGGALLYDGIKAAADNWGGTNATFNKGGNSGGQDDTPASERLGNVLDPVKKLDDAVQNAKKLQEKVQDYRKKAKEAAKVGKGLEAAAKEVEDKAGDVAQGVSKATPKALGLATKIKTGYECASLAVKAVDAGIEFIFGFSPIDEWISKPFFGDWDELRETAAKWTALGNQLVDLSATLQALASAVDDSTWAGLDANMFKKRSESLAKAAECGVSPCEDSAQALETLADFAENAFDLVMDIIDEIVTIAGWIIPELAAPVVGWAAIAAEVTHAVVLAGEIVKAIMQVTEATATFNQTTMSVQEAIQTAETIASVFGTGA</sequence>
<evidence type="ECO:0000256" key="1">
    <source>
        <dbReference type="SAM" id="Coils"/>
    </source>
</evidence>
<dbReference type="STRING" id="1688.BCUN_1511"/>
<dbReference type="eggNOG" id="ENOG5031MTS">
    <property type="taxonomic scope" value="Bacteria"/>
</dbReference>
<keyword evidence="1" id="KW-0175">Coiled coil</keyword>
<comment type="caution">
    <text evidence="3">The sequence shown here is derived from an EMBL/GenBank/DDBJ whole genome shotgun (WGS) entry which is preliminary data.</text>
</comment>
<feature type="coiled-coil region" evidence="1">
    <location>
        <begin position="93"/>
        <end position="120"/>
    </location>
</feature>
<accession>A0A087AYP9</accession>
<evidence type="ECO:0000313" key="3">
    <source>
        <dbReference type="EMBL" id="KFI63899.1"/>
    </source>
</evidence>
<keyword evidence="4" id="KW-1185">Reference proteome</keyword>
<evidence type="ECO:0000313" key="4">
    <source>
        <dbReference type="Proteomes" id="UP000029067"/>
    </source>
</evidence>
<dbReference type="Proteomes" id="UP000029067">
    <property type="component" value="Unassembled WGS sequence"/>
</dbReference>
<proteinExistence type="predicted"/>
<dbReference type="AlphaFoldDB" id="A0A087AYP9"/>
<organism evidence="3 4">
    <name type="scientific">Bifidobacterium cuniculi</name>
    <dbReference type="NCBI Taxonomy" id="1688"/>
    <lineage>
        <taxon>Bacteria</taxon>
        <taxon>Bacillati</taxon>
        <taxon>Actinomycetota</taxon>
        <taxon>Actinomycetes</taxon>
        <taxon>Bifidobacteriales</taxon>
        <taxon>Bifidobacteriaceae</taxon>
        <taxon>Bifidobacterium</taxon>
    </lineage>
</organism>
<feature type="region of interest" description="Disordered" evidence="2">
    <location>
        <begin position="1"/>
        <end position="20"/>
    </location>
</feature>
<evidence type="ECO:0000256" key="2">
    <source>
        <dbReference type="SAM" id="MobiDB-lite"/>
    </source>
</evidence>
<protein>
    <submittedName>
        <fullName evidence="3">Uncharacterized protein</fullName>
    </submittedName>
</protein>
<gene>
    <name evidence="3" type="ORF">BCUN_1511</name>
</gene>
<name>A0A087AYP9_9BIFI</name>